<reference evidence="3" key="1">
    <citation type="submission" date="2022-11" db="EMBL/GenBank/DDBJ databases">
        <authorList>
            <person name="Kikuchi T."/>
        </authorList>
    </citation>
    <scope>NUCLEOTIDE SEQUENCE</scope>
    <source>
        <strain evidence="3">PS1010</strain>
    </source>
</reference>
<proteinExistence type="predicted"/>
<evidence type="ECO:0000313" key="3">
    <source>
        <dbReference type="EMBL" id="CAI5437520.1"/>
    </source>
</evidence>
<keyword evidence="1" id="KW-0694">RNA-binding</keyword>
<dbReference type="SMART" id="SM00360">
    <property type="entry name" value="RRM"/>
    <property type="match status" value="1"/>
</dbReference>
<dbReference type="GO" id="GO:0071011">
    <property type="term" value="C:precatalytic spliceosome"/>
    <property type="evidence" value="ECO:0007669"/>
    <property type="project" value="TreeGrafter"/>
</dbReference>
<keyword evidence="4" id="KW-1185">Reference proteome</keyword>
<dbReference type="PANTHER" id="PTHR47330">
    <property type="entry name" value="POLY(U)-BINDING-SPLICING FACTOR PUF60-B-RELATED"/>
    <property type="match status" value="1"/>
</dbReference>
<organism evidence="3 4">
    <name type="scientific">Caenorhabditis angaria</name>
    <dbReference type="NCBI Taxonomy" id="860376"/>
    <lineage>
        <taxon>Eukaryota</taxon>
        <taxon>Metazoa</taxon>
        <taxon>Ecdysozoa</taxon>
        <taxon>Nematoda</taxon>
        <taxon>Chromadorea</taxon>
        <taxon>Rhabditida</taxon>
        <taxon>Rhabditina</taxon>
        <taxon>Rhabditomorpha</taxon>
        <taxon>Rhabditoidea</taxon>
        <taxon>Rhabditidae</taxon>
        <taxon>Peloderinae</taxon>
        <taxon>Caenorhabditis</taxon>
    </lineage>
</organism>
<dbReference type="AlphaFoldDB" id="A0A9P1I3X0"/>
<comment type="caution">
    <text evidence="3">The sequence shown here is derived from an EMBL/GenBank/DDBJ whole genome shotgun (WGS) entry which is preliminary data.</text>
</comment>
<feature type="domain" description="RRM" evidence="2">
    <location>
        <begin position="165"/>
        <end position="237"/>
    </location>
</feature>
<dbReference type="InterPro" id="IPR035979">
    <property type="entry name" value="RBD_domain_sf"/>
</dbReference>
<dbReference type="CDD" id="cd12370">
    <property type="entry name" value="RRM1_PUF60"/>
    <property type="match status" value="1"/>
</dbReference>
<accession>A0A9P1I3X0</accession>
<dbReference type="InterPro" id="IPR000504">
    <property type="entry name" value="RRM_dom"/>
</dbReference>
<sequence length="257" mass="29279">MDIEDNESINGAIATTKIATLPMPLLQQHGEGFPNYRQNEKMICIMRNDMRWIFRSNRLSCDNKSNSKKMWQIPNGFAKCLREMTSRCRIKKPSQIPNDSASDISKMSKCLRGFKMTSRYQIKYARSHSAEAFDNASGGISRTHSVFAENAQKQQMYAQALSIMSRIYVGSISFEVREEMLRKAFDPFGPIKSINMSWDPTTGHHKTFAFVEYEIPEAALLAQESMNGQMLAGRNLKCNSMMFQEAPNKYATSPTNH</sequence>
<name>A0A9P1I3X0_9PELO</name>
<protein>
    <recommendedName>
        <fullName evidence="2">RRM domain-containing protein</fullName>
    </recommendedName>
</protein>
<gene>
    <name evidence="3" type="ORF">CAMP_LOCUS157</name>
</gene>
<dbReference type="PANTHER" id="PTHR47330:SF1">
    <property type="entry name" value="POLY(U)-BINDING-SPLICING FACTOR PUF60"/>
    <property type="match status" value="1"/>
</dbReference>
<evidence type="ECO:0000256" key="1">
    <source>
        <dbReference type="PROSITE-ProRule" id="PRU00176"/>
    </source>
</evidence>
<dbReference type="GO" id="GO:0000381">
    <property type="term" value="P:regulation of alternative mRNA splicing, via spliceosome"/>
    <property type="evidence" value="ECO:0007669"/>
    <property type="project" value="TreeGrafter"/>
</dbReference>
<dbReference type="PROSITE" id="PS50102">
    <property type="entry name" value="RRM"/>
    <property type="match status" value="1"/>
</dbReference>
<dbReference type="GO" id="GO:0071013">
    <property type="term" value="C:catalytic step 2 spliceosome"/>
    <property type="evidence" value="ECO:0007669"/>
    <property type="project" value="TreeGrafter"/>
</dbReference>
<dbReference type="InterPro" id="IPR051974">
    <property type="entry name" value="PUF60_regulator"/>
</dbReference>
<dbReference type="Pfam" id="PF00076">
    <property type="entry name" value="RRM_1"/>
    <property type="match status" value="1"/>
</dbReference>
<dbReference type="Gene3D" id="3.30.70.330">
    <property type="match status" value="1"/>
</dbReference>
<dbReference type="EMBL" id="CANHGI010000001">
    <property type="protein sequence ID" value="CAI5437520.1"/>
    <property type="molecule type" value="Genomic_DNA"/>
</dbReference>
<dbReference type="InterPro" id="IPR034209">
    <property type="entry name" value="PUF60_RRM1"/>
</dbReference>
<dbReference type="GO" id="GO:0006376">
    <property type="term" value="P:mRNA splice site recognition"/>
    <property type="evidence" value="ECO:0007669"/>
    <property type="project" value="TreeGrafter"/>
</dbReference>
<dbReference type="GO" id="GO:0000380">
    <property type="term" value="P:alternative mRNA splicing, via spliceosome"/>
    <property type="evidence" value="ECO:0007669"/>
    <property type="project" value="TreeGrafter"/>
</dbReference>
<evidence type="ECO:0000259" key="2">
    <source>
        <dbReference type="PROSITE" id="PS50102"/>
    </source>
</evidence>
<dbReference type="Proteomes" id="UP001152747">
    <property type="component" value="Unassembled WGS sequence"/>
</dbReference>
<dbReference type="InterPro" id="IPR012677">
    <property type="entry name" value="Nucleotide-bd_a/b_plait_sf"/>
</dbReference>
<evidence type="ECO:0000313" key="4">
    <source>
        <dbReference type="Proteomes" id="UP001152747"/>
    </source>
</evidence>
<dbReference type="GO" id="GO:0003723">
    <property type="term" value="F:RNA binding"/>
    <property type="evidence" value="ECO:0007669"/>
    <property type="project" value="UniProtKB-UniRule"/>
</dbReference>
<dbReference type="SUPFAM" id="SSF54928">
    <property type="entry name" value="RNA-binding domain, RBD"/>
    <property type="match status" value="1"/>
</dbReference>
<dbReference type="OrthoDB" id="5860726at2759"/>